<dbReference type="EMBL" id="AWVH01000005">
    <property type="protein sequence ID" value="ERJ94285.1"/>
    <property type="molecule type" value="Genomic_DNA"/>
</dbReference>
<evidence type="ECO:0000313" key="3">
    <source>
        <dbReference type="Proteomes" id="UP000016649"/>
    </source>
</evidence>
<comment type="caution">
    <text evidence="2">The sequence shown here is derived from an EMBL/GenBank/DDBJ whole genome shotgun (WGS) entry which is preliminary data.</text>
</comment>
<protein>
    <submittedName>
        <fullName evidence="2">Uncharacterized protein</fullName>
    </submittedName>
</protein>
<dbReference type="RefSeq" id="WP_021686658.1">
    <property type="nucleotide sequence ID" value="NZ_KI260561.1"/>
</dbReference>
<evidence type="ECO:0000256" key="1">
    <source>
        <dbReference type="SAM" id="SignalP"/>
    </source>
</evidence>
<feature type="chain" id="PRO_5046806443" evidence="1">
    <location>
        <begin position="23"/>
        <end position="375"/>
    </location>
</feature>
<feature type="signal peptide" evidence="1">
    <location>
        <begin position="1"/>
        <end position="22"/>
    </location>
</feature>
<evidence type="ECO:0000313" key="2">
    <source>
        <dbReference type="EMBL" id="ERJ94285.1"/>
    </source>
</evidence>
<proteinExistence type="predicted"/>
<name>A0ABN0P157_TRELE</name>
<gene>
    <name evidence="2" type="ORF">HMPREF9193_00257</name>
</gene>
<reference evidence="2 3" key="1">
    <citation type="submission" date="2013-08" db="EMBL/GenBank/DDBJ databases">
        <authorList>
            <person name="Weinstock G."/>
            <person name="Sodergren E."/>
            <person name="Wylie T."/>
            <person name="Fulton L."/>
            <person name="Fulton R."/>
            <person name="Fronick C."/>
            <person name="O'Laughlin M."/>
            <person name="Godfrey J."/>
            <person name="Miner T."/>
            <person name="Herter B."/>
            <person name="Appelbaum E."/>
            <person name="Cordes M."/>
            <person name="Lek S."/>
            <person name="Wollam A."/>
            <person name="Pepin K.H."/>
            <person name="Palsikar V.B."/>
            <person name="Mitreva M."/>
            <person name="Wilson R.K."/>
        </authorList>
    </citation>
    <scope>NUCLEOTIDE SEQUENCE [LARGE SCALE GENOMIC DNA]</scope>
    <source>
        <strain evidence="2 3">ATCC 700332</strain>
    </source>
</reference>
<keyword evidence="1" id="KW-0732">Signal</keyword>
<accession>A0ABN0P157</accession>
<dbReference type="Proteomes" id="UP000016649">
    <property type="component" value="Unassembled WGS sequence"/>
</dbReference>
<keyword evidence="3" id="KW-1185">Reference proteome</keyword>
<sequence length="375" mass="41401">MKKIIGSLVFSVLAISALSAQAQIPGFSNTVHASFGQSYTKKKPKVEFFGFTDYFTGNVTVGKLVFAGDIAWQLIPTSRGINTRFIDPNLNVVITPIKNLDIGLGTNLDWTVGPGPSSGPAWSAYNMPYYGGLNLKNAPEKVSSDRDYPTGGFKVINYYAQKAFAVRYKYKNILEAGVSLPSLKDTDNFNAGLGIKANVKDKFTIGFAYNGPFNAGENYLYLGTHISAVKNFIIDAYWNMLTDSGTTRHDGANTVGGAIAFTVRKFYIKPEFAVTLWSDTDWAPAFYAAVNSHIYFSKEIRGGLKASWGLGSDLVKNDPDNKITAGARLDLNPHIVWFIDKKNVFSAGVHIIPMWWRDGTNTFAWEIPVAWKFLF</sequence>
<organism evidence="2 3">
    <name type="scientific">Treponema lecithinolyticum ATCC 700332</name>
    <dbReference type="NCBI Taxonomy" id="1321815"/>
    <lineage>
        <taxon>Bacteria</taxon>
        <taxon>Pseudomonadati</taxon>
        <taxon>Spirochaetota</taxon>
        <taxon>Spirochaetia</taxon>
        <taxon>Spirochaetales</taxon>
        <taxon>Treponemataceae</taxon>
        <taxon>Treponema</taxon>
    </lineage>
</organism>